<feature type="transmembrane region" description="Helical" evidence="8">
    <location>
        <begin position="250"/>
        <end position="268"/>
    </location>
</feature>
<evidence type="ECO:0000256" key="1">
    <source>
        <dbReference type="ARBA" id="ARBA00004651"/>
    </source>
</evidence>
<dbReference type="EMBL" id="BAAAZW010000002">
    <property type="protein sequence ID" value="GAA3951003.1"/>
    <property type="molecule type" value="Genomic_DNA"/>
</dbReference>
<feature type="transmembrane region" description="Helical" evidence="8">
    <location>
        <begin position="43"/>
        <end position="64"/>
    </location>
</feature>
<dbReference type="SUPFAM" id="SSF103481">
    <property type="entry name" value="Multidrug resistance efflux transporter EmrE"/>
    <property type="match status" value="2"/>
</dbReference>
<comment type="caution">
    <text evidence="10">The sequence shown here is derived from an EMBL/GenBank/DDBJ whole genome shotgun (WGS) entry which is preliminary data.</text>
</comment>
<evidence type="ECO:0000313" key="11">
    <source>
        <dbReference type="Proteomes" id="UP001418444"/>
    </source>
</evidence>
<dbReference type="InterPro" id="IPR004626">
    <property type="entry name" value="RarD"/>
</dbReference>
<accession>A0ABP7NNS7</accession>
<keyword evidence="7 8" id="KW-0472">Membrane</keyword>
<evidence type="ECO:0000259" key="9">
    <source>
        <dbReference type="Pfam" id="PF00892"/>
    </source>
</evidence>
<reference evidence="11" key="1">
    <citation type="journal article" date="2019" name="Int. J. Syst. Evol. Microbiol.">
        <title>The Global Catalogue of Microorganisms (GCM) 10K type strain sequencing project: providing services to taxonomists for standard genome sequencing and annotation.</title>
        <authorList>
            <consortium name="The Broad Institute Genomics Platform"/>
            <consortium name="The Broad Institute Genome Sequencing Center for Infectious Disease"/>
            <person name="Wu L."/>
            <person name="Ma J."/>
        </authorList>
    </citation>
    <scope>NUCLEOTIDE SEQUENCE [LARGE SCALE GENOMIC DNA]</scope>
    <source>
        <strain evidence="11">JCM 16923</strain>
    </source>
</reference>
<feature type="transmembrane region" description="Helical" evidence="8">
    <location>
        <begin position="274"/>
        <end position="295"/>
    </location>
</feature>
<feature type="transmembrane region" description="Helical" evidence="8">
    <location>
        <begin position="153"/>
        <end position="171"/>
    </location>
</feature>
<gene>
    <name evidence="10" type="primary">rarD</name>
    <name evidence="10" type="ORF">GCM10022231_05880</name>
</gene>
<feature type="domain" description="EamA" evidence="9">
    <location>
        <begin position="156"/>
        <end position="290"/>
    </location>
</feature>
<sequence>MIRRRFAAESARGIAAGFGAYGIWGLFPLYFDALRPTGPWEILANRIVWTAVLCLIILGIGRDWSWLPPLLRRKKLMLGVTAAAILIGINWVVYVAAVTSGHTSDAALGYFLNPLMTVALGVVVLRERLRALQWAAVAIGAVAAIYLSVAGGAFPLTALTLATSFALYGLVKNKVGATLPALHSLTLETLILLPVAALILVVIGVGTGLSFGTQGPVHTGLLVFSGVATAVPLLLFAAAARRIPLSTVGLIQFITPVIQLVCAVTLLGEHVSQARWIGFGIVWLALLVLTTDALLTSRSRAKARRSQLLPPEEMPL</sequence>
<keyword evidence="5 8" id="KW-0812">Transmembrane</keyword>
<protein>
    <submittedName>
        <fullName evidence="10">EamA family transporter RarD</fullName>
    </submittedName>
</protein>
<name>A0ABP7NNS7_9ACTN</name>
<feature type="transmembrane region" description="Helical" evidence="8">
    <location>
        <begin position="217"/>
        <end position="238"/>
    </location>
</feature>
<comment type="similarity">
    <text evidence="2">Belongs to the EamA transporter family.</text>
</comment>
<evidence type="ECO:0000313" key="10">
    <source>
        <dbReference type="EMBL" id="GAA3951003.1"/>
    </source>
</evidence>
<dbReference type="Proteomes" id="UP001418444">
    <property type="component" value="Unassembled WGS sequence"/>
</dbReference>
<dbReference type="NCBIfam" id="TIGR00688">
    <property type="entry name" value="rarD"/>
    <property type="match status" value="1"/>
</dbReference>
<comment type="subcellular location">
    <subcellularLocation>
        <location evidence="1">Cell membrane</location>
        <topology evidence="1">Multi-pass membrane protein</topology>
    </subcellularLocation>
</comment>
<feature type="transmembrane region" description="Helical" evidence="8">
    <location>
        <begin position="76"/>
        <end position="94"/>
    </location>
</feature>
<evidence type="ECO:0000256" key="6">
    <source>
        <dbReference type="ARBA" id="ARBA00022989"/>
    </source>
</evidence>
<dbReference type="PANTHER" id="PTHR22911:SF137">
    <property type="entry name" value="SOLUTE CARRIER FAMILY 35 MEMBER G2-RELATED"/>
    <property type="match status" value="1"/>
</dbReference>
<proteinExistence type="inferred from homology"/>
<keyword evidence="4" id="KW-1003">Cell membrane</keyword>
<feature type="transmembrane region" description="Helical" evidence="8">
    <location>
        <begin position="131"/>
        <end position="147"/>
    </location>
</feature>
<evidence type="ECO:0000256" key="5">
    <source>
        <dbReference type="ARBA" id="ARBA00022692"/>
    </source>
</evidence>
<keyword evidence="6 8" id="KW-1133">Transmembrane helix</keyword>
<feature type="transmembrane region" description="Helical" evidence="8">
    <location>
        <begin position="191"/>
        <end position="211"/>
    </location>
</feature>
<dbReference type="PANTHER" id="PTHR22911">
    <property type="entry name" value="ACYL-MALONYL CONDENSING ENZYME-RELATED"/>
    <property type="match status" value="1"/>
</dbReference>
<evidence type="ECO:0000256" key="3">
    <source>
        <dbReference type="ARBA" id="ARBA00022448"/>
    </source>
</evidence>
<evidence type="ECO:0000256" key="7">
    <source>
        <dbReference type="ARBA" id="ARBA00023136"/>
    </source>
</evidence>
<evidence type="ECO:0000256" key="8">
    <source>
        <dbReference type="SAM" id="Phobius"/>
    </source>
</evidence>
<keyword evidence="3" id="KW-0813">Transport</keyword>
<organism evidence="10 11">
    <name type="scientific">Gordonia caeni</name>
    <dbReference type="NCBI Taxonomy" id="1007097"/>
    <lineage>
        <taxon>Bacteria</taxon>
        <taxon>Bacillati</taxon>
        <taxon>Actinomycetota</taxon>
        <taxon>Actinomycetes</taxon>
        <taxon>Mycobacteriales</taxon>
        <taxon>Gordoniaceae</taxon>
        <taxon>Gordonia</taxon>
    </lineage>
</organism>
<feature type="transmembrane region" description="Helical" evidence="8">
    <location>
        <begin position="106"/>
        <end position="124"/>
    </location>
</feature>
<feature type="transmembrane region" description="Helical" evidence="8">
    <location>
        <begin position="12"/>
        <end position="31"/>
    </location>
</feature>
<feature type="domain" description="EamA" evidence="9">
    <location>
        <begin position="12"/>
        <end position="148"/>
    </location>
</feature>
<dbReference type="InterPro" id="IPR000620">
    <property type="entry name" value="EamA_dom"/>
</dbReference>
<dbReference type="InterPro" id="IPR037185">
    <property type="entry name" value="EmrE-like"/>
</dbReference>
<evidence type="ECO:0000256" key="4">
    <source>
        <dbReference type="ARBA" id="ARBA00022475"/>
    </source>
</evidence>
<dbReference type="RefSeq" id="WP_344780463.1">
    <property type="nucleotide sequence ID" value="NZ_BAAAZW010000002.1"/>
</dbReference>
<keyword evidence="11" id="KW-1185">Reference proteome</keyword>
<dbReference type="Pfam" id="PF00892">
    <property type="entry name" value="EamA"/>
    <property type="match status" value="2"/>
</dbReference>
<evidence type="ECO:0000256" key="2">
    <source>
        <dbReference type="ARBA" id="ARBA00007362"/>
    </source>
</evidence>